<dbReference type="Pfam" id="PF02601">
    <property type="entry name" value="Exonuc_VII_L"/>
    <property type="match status" value="1"/>
</dbReference>
<protein>
    <recommendedName>
        <fullName evidence="5">Exodeoxyribonuclease 7 large subunit</fullName>
        <ecNumber evidence="5">3.1.11.6</ecNumber>
    </recommendedName>
    <alternativeName>
        <fullName evidence="5">Exodeoxyribonuclease VII large subunit</fullName>
        <shortName evidence="5">Exonuclease VII large subunit</shortName>
    </alternativeName>
</protein>
<dbReference type="GO" id="GO:0005737">
    <property type="term" value="C:cytoplasm"/>
    <property type="evidence" value="ECO:0007669"/>
    <property type="project" value="UniProtKB-SubCell"/>
</dbReference>
<keyword evidence="1 5" id="KW-0963">Cytoplasm</keyword>
<dbReference type="Proteomes" id="UP000886721">
    <property type="component" value="Unassembled WGS sequence"/>
</dbReference>
<dbReference type="AlphaFoldDB" id="A0A9D1WUE3"/>
<keyword evidence="3 5" id="KW-0378">Hydrolase</keyword>
<dbReference type="GO" id="GO:0008855">
    <property type="term" value="F:exodeoxyribonuclease VII activity"/>
    <property type="evidence" value="ECO:0007669"/>
    <property type="project" value="UniProtKB-UniRule"/>
</dbReference>
<dbReference type="GO" id="GO:0006308">
    <property type="term" value="P:DNA catabolic process"/>
    <property type="evidence" value="ECO:0007669"/>
    <property type="project" value="UniProtKB-UniRule"/>
</dbReference>
<dbReference type="GO" id="GO:0009318">
    <property type="term" value="C:exodeoxyribonuclease VII complex"/>
    <property type="evidence" value="ECO:0007669"/>
    <property type="project" value="UniProtKB-UniRule"/>
</dbReference>
<evidence type="ECO:0000256" key="3">
    <source>
        <dbReference type="ARBA" id="ARBA00022801"/>
    </source>
</evidence>
<feature type="domain" description="Exonuclease VII large subunit C-terminal" evidence="7">
    <location>
        <begin position="125"/>
        <end position="340"/>
    </location>
</feature>
<reference evidence="9" key="1">
    <citation type="journal article" date="2021" name="PeerJ">
        <title>Extensive microbial diversity within the chicken gut microbiome revealed by metagenomics and culture.</title>
        <authorList>
            <person name="Gilroy R."/>
            <person name="Ravi A."/>
            <person name="Getino M."/>
            <person name="Pursley I."/>
            <person name="Horton D.L."/>
            <person name="Alikhan N.F."/>
            <person name="Baker D."/>
            <person name="Gharbi K."/>
            <person name="Hall N."/>
            <person name="Watson M."/>
            <person name="Adriaenssens E.M."/>
            <person name="Foster-Nyarko E."/>
            <person name="Jarju S."/>
            <person name="Secka A."/>
            <person name="Antonio M."/>
            <person name="Oren A."/>
            <person name="Chaudhuri R.R."/>
            <person name="La Ragione R."/>
            <person name="Hildebrand F."/>
            <person name="Pallen M.J."/>
        </authorList>
    </citation>
    <scope>NUCLEOTIDE SEQUENCE</scope>
    <source>
        <strain evidence="9">CHK191-13928</strain>
    </source>
</reference>
<evidence type="ECO:0000256" key="2">
    <source>
        <dbReference type="ARBA" id="ARBA00022722"/>
    </source>
</evidence>
<dbReference type="EMBL" id="DXEM01000012">
    <property type="protein sequence ID" value="HIX67308.1"/>
    <property type="molecule type" value="Genomic_DNA"/>
</dbReference>
<feature type="domain" description="OB-fold nucleic acid binding" evidence="8">
    <location>
        <begin position="6"/>
        <end position="102"/>
    </location>
</feature>
<dbReference type="PANTHER" id="PTHR30008">
    <property type="entry name" value="EXODEOXYRIBONUCLEASE 7 LARGE SUBUNIT"/>
    <property type="match status" value="1"/>
</dbReference>
<accession>A0A9D1WUE3</accession>
<proteinExistence type="inferred from homology"/>
<keyword evidence="2 5" id="KW-0540">Nuclease</keyword>
<dbReference type="CDD" id="cd04489">
    <property type="entry name" value="ExoVII_LU_OBF"/>
    <property type="match status" value="1"/>
</dbReference>
<gene>
    <name evidence="5 9" type="primary">xseA</name>
    <name evidence="9" type="ORF">H9735_04165</name>
</gene>
<keyword evidence="4 5" id="KW-0269">Exonuclease</keyword>
<dbReference type="EC" id="3.1.11.6" evidence="5"/>
<reference evidence="9" key="2">
    <citation type="submission" date="2021-04" db="EMBL/GenBank/DDBJ databases">
        <authorList>
            <person name="Gilroy R."/>
        </authorList>
    </citation>
    <scope>NUCLEOTIDE SEQUENCE</scope>
    <source>
        <strain evidence="9">CHK191-13928</strain>
    </source>
</reference>
<dbReference type="PANTHER" id="PTHR30008:SF0">
    <property type="entry name" value="EXODEOXYRIBONUCLEASE 7 LARGE SUBUNIT"/>
    <property type="match status" value="1"/>
</dbReference>
<evidence type="ECO:0000259" key="8">
    <source>
        <dbReference type="Pfam" id="PF13742"/>
    </source>
</evidence>
<sequence length="411" mass="46564">MKSKIFSVTQVNLYIKRMFQSDYALRRISIKGQVSNCKYHSSGHIYFSLKDEGGQISCVMFAGSRPQGLKFDMEDGQEVIVSGNIGVYERSGNYQLYADEIRLDGIGELYIAYEQLKQKLYEEGLFDHEKKKPIPKDPKRIGIVTAKTGAAIHDIVSTAKRRNPFVQLILYPAKVQGEGAAETIVRGIQVLDQQKVDLIIIGRGGGSIEDLWAFNEEIVARAIYAAQTPIISGTGHEVDTTIADYAADLRAATPTAACELAVPDIREMMEGIRNREFTLRYHLKQILRRYQLRLKQYQLRIGKSDPKFQLQEKKMRLAEMEERLPLQMKQIMTKYRHRLELYTGRLHGLSPTAKLVNGFGYLEREDGEPLTSSQNVKKGDKLSVILSDGKLETRVEDIKAMPNVQALESNE</sequence>
<evidence type="ECO:0000256" key="1">
    <source>
        <dbReference type="ARBA" id="ARBA00022490"/>
    </source>
</evidence>
<comment type="subunit">
    <text evidence="5">Heterooligomer composed of large and small subunits.</text>
</comment>
<comment type="caution">
    <text evidence="9">The sequence shown here is derived from an EMBL/GenBank/DDBJ whole genome shotgun (WGS) entry which is preliminary data.</text>
</comment>
<comment type="catalytic activity">
    <reaction evidence="5 6">
        <text>Exonucleolytic cleavage in either 5'- to 3'- or 3'- to 5'-direction to yield nucleoside 5'-phosphates.</text>
        <dbReference type="EC" id="3.1.11.6"/>
    </reaction>
</comment>
<organism evidence="9 10">
    <name type="scientific">Candidatus Anaerostipes excrementavium</name>
    <dbReference type="NCBI Taxonomy" id="2838463"/>
    <lineage>
        <taxon>Bacteria</taxon>
        <taxon>Bacillati</taxon>
        <taxon>Bacillota</taxon>
        <taxon>Clostridia</taxon>
        <taxon>Lachnospirales</taxon>
        <taxon>Lachnospiraceae</taxon>
        <taxon>Anaerostipes</taxon>
    </lineage>
</organism>
<dbReference type="Pfam" id="PF13742">
    <property type="entry name" value="tRNA_anti_2"/>
    <property type="match status" value="1"/>
</dbReference>
<evidence type="ECO:0000313" key="10">
    <source>
        <dbReference type="Proteomes" id="UP000886721"/>
    </source>
</evidence>
<comment type="subcellular location">
    <subcellularLocation>
        <location evidence="5 6">Cytoplasm</location>
    </subcellularLocation>
</comment>
<evidence type="ECO:0000256" key="6">
    <source>
        <dbReference type="RuleBase" id="RU004355"/>
    </source>
</evidence>
<dbReference type="InterPro" id="IPR003753">
    <property type="entry name" value="Exonuc_VII_L"/>
</dbReference>
<dbReference type="HAMAP" id="MF_00378">
    <property type="entry name" value="Exonuc_7_L"/>
    <property type="match status" value="1"/>
</dbReference>
<evidence type="ECO:0000259" key="7">
    <source>
        <dbReference type="Pfam" id="PF02601"/>
    </source>
</evidence>
<evidence type="ECO:0000256" key="5">
    <source>
        <dbReference type="HAMAP-Rule" id="MF_00378"/>
    </source>
</evidence>
<comment type="similarity">
    <text evidence="5 6">Belongs to the XseA family.</text>
</comment>
<dbReference type="GO" id="GO:0003676">
    <property type="term" value="F:nucleic acid binding"/>
    <property type="evidence" value="ECO:0007669"/>
    <property type="project" value="InterPro"/>
</dbReference>
<name>A0A9D1WUE3_9FIRM</name>
<evidence type="ECO:0000313" key="9">
    <source>
        <dbReference type="EMBL" id="HIX67308.1"/>
    </source>
</evidence>
<dbReference type="NCBIfam" id="TIGR00237">
    <property type="entry name" value="xseA"/>
    <property type="match status" value="1"/>
</dbReference>
<comment type="function">
    <text evidence="5">Bidirectionally degrades single-stranded DNA into large acid-insoluble oligonucleotides, which are then degraded further into small acid-soluble oligonucleotides.</text>
</comment>
<evidence type="ECO:0000256" key="4">
    <source>
        <dbReference type="ARBA" id="ARBA00022839"/>
    </source>
</evidence>
<dbReference type="InterPro" id="IPR020579">
    <property type="entry name" value="Exonuc_VII_lsu_C"/>
</dbReference>
<dbReference type="InterPro" id="IPR025824">
    <property type="entry name" value="OB-fold_nuc-bd_dom"/>
</dbReference>